<organism evidence="1 2">
    <name type="scientific">Orbilia ellipsospora</name>
    <dbReference type="NCBI Taxonomy" id="2528407"/>
    <lineage>
        <taxon>Eukaryota</taxon>
        <taxon>Fungi</taxon>
        <taxon>Dikarya</taxon>
        <taxon>Ascomycota</taxon>
        <taxon>Pezizomycotina</taxon>
        <taxon>Orbiliomycetes</taxon>
        <taxon>Orbiliales</taxon>
        <taxon>Orbiliaceae</taxon>
        <taxon>Orbilia</taxon>
    </lineage>
</organism>
<dbReference type="Proteomes" id="UP001365542">
    <property type="component" value="Unassembled WGS sequence"/>
</dbReference>
<accession>A0AAV9XKJ3</accession>
<gene>
    <name evidence="1" type="ORF">TWF694_006556</name>
</gene>
<protein>
    <submittedName>
        <fullName evidence="1">Uncharacterized protein</fullName>
    </submittedName>
</protein>
<reference evidence="1 2" key="1">
    <citation type="submission" date="2019-10" db="EMBL/GenBank/DDBJ databases">
        <authorList>
            <person name="Palmer J.M."/>
        </authorList>
    </citation>
    <scope>NUCLEOTIDE SEQUENCE [LARGE SCALE GENOMIC DNA]</scope>
    <source>
        <strain evidence="1 2">TWF694</strain>
    </source>
</reference>
<dbReference type="EMBL" id="JAVHJO010000002">
    <property type="protein sequence ID" value="KAK6542612.1"/>
    <property type="molecule type" value="Genomic_DNA"/>
</dbReference>
<proteinExistence type="predicted"/>
<comment type="caution">
    <text evidence="1">The sequence shown here is derived from an EMBL/GenBank/DDBJ whole genome shotgun (WGS) entry which is preliminary data.</text>
</comment>
<evidence type="ECO:0000313" key="2">
    <source>
        <dbReference type="Proteomes" id="UP001365542"/>
    </source>
</evidence>
<sequence length="317" mass="35890">MDKDIIAVLDRPELFEQSEMMPFGIEGERKALIVAWDTQSTHPVNAVTNMTEDMWYEIFSFGEGKYPDYTHWRLISVTAAIKGGTRSNSMPPESDVPFSHQFFLVNNQLEQLRDPRNQRTERTKLGMAASEHADGSLGMVNVRNPANIRLLRRMTAHRTEESASLARLEFVPNSVEDVNLEDPASYHRPDEHNNEYWNGGIDPQAISGQYAGLDGNNLTQVLYPHDEKVYINACGMVAATEEEVEYAIEKMAESPNRRRPQGIVESFPPRTVIFNLYLSKGHPLPTVAEVYDPTGGDPFPLAQVCSTAKFYVKLWPW</sequence>
<evidence type="ECO:0000313" key="1">
    <source>
        <dbReference type="EMBL" id="KAK6542612.1"/>
    </source>
</evidence>
<keyword evidence="2" id="KW-1185">Reference proteome</keyword>
<dbReference type="AlphaFoldDB" id="A0AAV9XKJ3"/>
<name>A0AAV9XKJ3_9PEZI</name>